<sequence>MKKFSIIIPVYNVEQYLKRTLDSVFKQTYQNFEVIVVNDGCTDKSMDIARKYDVKIIDTTHVGVSEARNIGVTYARGEYLLFLDSDDYWDIKLLESIQQSIKNRPDVIRFQVRNVYDDGTKQDFLESTFVDFSGEKAFEKICTFHYVESVWCYAIKRTYYNKNKFRFAKDKIHEDFGLTPLIIIKATKVNSISYVGYNYYRRSGSIMNTQTYSWTKRKVHDFYEHYLYLSEAIKTINVDSTIFRSFIANSMIMKICELHGKEYKEYKRKLWKKKIYNELMSNTVSRKIKKILVQCSPKIYYKIMSR</sequence>
<evidence type="ECO:0000313" key="2">
    <source>
        <dbReference type="EMBL" id="HIU23211.1"/>
    </source>
</evidence>
<gene>
    <name evidence="2" type="ORF">IAD49_06485</name>
</gene>
<reference evidence="2" key="2">
    <citation type="journal article" date="2021" name="PeerJ">
        <title>Extensive microbial diversity within the chicken gut microbiome revealed by metagenomics and culture.</title>
        <authorList>
            <person name="Gilroy R."/>
            <person name="Ravi A."/>
            <person name="Getino M."/>
            <person name="Pursley I."/>
            <person name="Horton D.L."/>
            <person name="Alikhan N.F."/>
            <person name="Baker D."/>
            <person name="Gharbi K."/>
            <person name="Hall N."/>
            <person name="Watson M."/>
            <person name="Adriaenssens E.M."/>
            <person name="Foster-Nyarko E."/>
            <person name="Jarju S."/>
            <person name="Secka A."/>
            <person name="Antonio M."/>
            <person name="Oren A."/>
            <person name="Chaudhuri R.R."/>
            <person name="La Ragione R."/>
            <person name="Hildebrand F."/>
            <person name="Pallen M.J."/>
        </authorList>
    </citation>
    <scope>NUCLEOTIDE SEQUENCE</scope>
    <source>
        <strain evidence="2">CHK197-8231</strain>
    </source>
</reference>
<proteinExistence type="predicted"/>
<name>A0A9D1L425_9BACT</name>
<dbReference type="InterPro" id="IPR029044">
    <property type="entry name" value="Nucleotide-diphossugar_trans"/>
</dbReference>
<dbReference type="Gene3D" id="3.90.550.10">
    <property type="entry name" value="Spore Coat Polysaccharide Biosynthesis Protein SpsA, Chain A"/>
    <property type="match status" value="1"/>
</dbReference>
<feature type="domain" description="Glycosyltransferase 2-like" evidence="1">
    <location>
        <begin position="5"/>
        <end position="133"/>
    </location>
</feature>
<dbReference type="PANTHER" id="PTHR22916">
    <property type="entry name" value="GLYCOSYLTRANSFERASE"/>
    <property type="match status" value="1"/>
</dbReference>
<dbReference type="Proteomes" id="UP000824087">
    <property type="component" value="Unassembled WGS sequence"/>
</dbReference>
<dbReference type="AlphaFoldDB" id="A0A9D1L425"/>
<dbReference type="Pfam" id="PF00535">
    <property type="entry name" value="Glycos_transf_2"/>
    <property type="match status" value="1"/>
</dbReference>
<organism evidence="2 3">
    <name type="scientific">Candidatus Fimihabitans intestinipullorum</name>
    <dbReference type="NCBI Taxonomy" id="2840820"/>
    <lineage>
        <taxon>Bacteria</taxon>
        <taxon>Bacillati</taxon>
        <taxon>Mycoplasmatota</taxon>
        <taxon>Mycoplasmatota incertae sedis</taxon>
        <taxon>Candidatus Fimihabitans</taxon>
    </lineage>
</organism>
<dbReference type="PANTHER" id="PTHR22916:SF3">
    <property type="entry name" value="UDP-GLCNAC:BETAGAL BETA-1,3-N-ACETYLGLUCOSAMINYLTRANSFERASE-LIKE PROTEIN 1"/>
    <property type="match status" value="1"/>
</dbReference>
<dbReference type="CDD" id="cd00761">
    <property type="entry name" value="Glyco_tranf_GTA_type"/>
    <property type="match status" value="1"/>
</dbReference>
<evidence type="ECO:0000313" key="3">
    <source>
        <dbReference type="Proteomes" id="UP000824087"/>
    </source>
</evidence>
<dbReference type="GO" id="GO:0016758">
    <property type="term" value="F:hexosyltransferase activity"/>
    <property type="evidence" value="ECO:0007669"/>
    <property type="project" value="UniProtKB-ARBA"/>
</dbReference>
<dbReference type="SUPFAM" id="SSF53448">
    <property type="entry name" value="Nucleotide-diphospho-sugar transferases"/>
    <property type="match status" value="1"/>
</dbReference>
<dbReference type="InterPro" id="IPR001173">
    <property type="entry name" value="Glyco_trans_2-like"/>
</dbReference>
<reference evidence="2" key="1">
    <citation type="submission" date="2020-10" db="EMBL/GenBank/DDBJ databases">
        <authorList>
            <person name="Gilroy R."/>
        </authorList>
    </citation>
    <scope>NUCLEOTIDE SEQUENCE</scope>
    <source>
        <strain evidence="2">CHK197-8231</strain>
    </source>
</reference>
<dbReference type="EMBL" id="DVML01000039">
    <property type="protein sequence ID" value="HIU23211.1"/>
    <property type="molecule type" value="Genomic_DNA"/>
</dbReference>
<evidence type="ECO:0000259" key="1">
    <source>
        <dbReference type="Pfam" id="PF00535"/>
    </source>
</evidence>
<protein>
    <submittedName>
        <fullName evidence="2">Glycosyltransferase</fullName>
    </submittedName>
</protein>
<accession>A0A9D1L425</accession>
<comment type="caution">
    <text evidence="2">The sequence shown here is derived from an EMBL/GenBank/DDBJ whole genome shotgun (WGS) entry which is preliminary data.</text>
</comment>